<sequence length="441" mass="47442">MCHEFIGPAIDTAVTHYARTLTFPPSAAAAAKTTAALQALQTPHVSTDPIDSLVVALKCHHTLPVLRQLKHRLRPESCITLVQNGMGVYDQLCTTLWPDPITRPQFILGSTTHGARARLRTPKKVKRTPGGGLEFERSVVHTGIGELVFGVVPDPRREVDYDQRLFALDSSTRNGAQQYSLAMPIDSPRLPLPSLSPSSTTSSSPLSQTPLEATLTALLSLYELNPSLLPMPTMYQTLLQKLAVNCAVNPLTGLLSVLNGALVGSPHAGWAMSEILRECSEVITRYLASLAAPTTTSATATSDTDTQHRLDPETVAAFSPDSLERRTIQVLAATARNTSSMASDMAHLASINPNSSVSSGGTEIEYITGYLVRLGERMGVPTPVNRTMLEFVQAKEEIYGMSPGMVVKSPEAGLKIGRANTGKKKVEKGDKLKKVKVTAKL</sequence>
<dbReference type="Proteomes" id="UP001234202">
    <property type="component" value="Unassembled WGS sequence"/>
</dbReference>
<dbReference type="EMBL" id="JASBWV010000010">
    <property type="protein sequence ID" value="KAJ9124512.1"/>
    <property type="molecule type" value="Genomic_DNA"/>
</dbReference>
<evidence type="ECO:0000313" key="2">
    <source>
        <dbReference type="Proteomes" id="UP001234202"/>
    </source>
</evidence>
<gene>
    <name evidence="1" type="ORF">QFC24_003303</name>
</gene>
<proteinExistence type="predicted"/>
<comment type="caution">
    <text evidence="1">The sequence shown here is derived from an EMBL/GenBank/DDBJ whole genome shotgun (WGS) entry which is preliminary data.</text>
</comment>
<organism evidence="1 2">
    <name type="scientific">Naganishia onofrii</name>
    <dbReference type="NCBI Taxonomy" id="1851511"/>
    <lineage>
        <taxon>Eukaryota</taxon>
        <taxon>Fungi</taxon>
        <taxon>Dikarya</taxon>
        <taxon>Basidiomycota</taxon>
        <taxon>Agaricomycotina</taxon>
        <taxon>Tremellomycetes</taxon>
        <taxon>Filobasidiales</taxon>
        <taxon>Filobasidiaceae</taxon>
        <taxon>Naganishia</taxon>
    </lineage>
</organism>
<evidence type="ECO:0000313" key="1">
    <source>
        <dbReference type="EMBL" id="KAJ9124512.1"/>
    </source>
</evidence>
<name>A0ACC2XMN7_9TREE</name>
<accession>A0ACC2XMN7</accession>
<keyword evidence="2" id="KW-1185">Reference proteome</keyword>
<protein>
    <submittedName>
        <fullName evidence="1">Uncharacterized protein</fullName>
    </submittedName>
</protein>
<reference evidence="1" key="1">
    <citation type="submission" date="2023-04" db="EMBL/GenBank/DDBJ databases">
        <title>Draft Genome sequencing of Naganishia species isolated from polar environments using Oxford Nanopore Technology.</title>
        <authorList>
            <person name="Leo P."/>
            <person name="Venkateswaran K."/>
        </authorList>
    </citation>
    <scope>NUCLEOTIDE SEQUENCE</scope>
    <source>
        <strain evidence="1">DBVPG 5303</strain>
    </source>
</reference>